<name>A0A0J6YA58_COCIT</name>
<evidence type="ECO:0000313" key="2">
    <source>
        <dbReference type="EMBL" id="KMP03663.1"/>
    </source>
</evidence>
<organism evidence="2 3">
    <name type="scientific">Coccidioides immitis RMSCC 2394</name>
    <dbReference type="NCBI Taxonomy" id="404692"/>
    <lineage>
        <taxon>Eukaryota</taxon>
        <taxon>Fungi</taxon>
        <taxon>Dikarya</taxon>
        <taxon>Ascomycota</taxon>
        <taxon>Pezizomycotina</taxon>
        <taxon>Eurotiomycetes</taxon>
        <taxon>Eurotiomycetidae</taxon>
        <taxon>Onygenales</taxon>
        <taxon>Onygenaceae</taxon>
        <taxon>Coccidioides</taxon>
    </lineage>
</organism>
<evidence type="ECO:0000313" key="3">
    <source>
        <dbReference type="Proteomes" id="UP000054565"/>
    </source>
</evidence>
<dbReference type="Proteomes" id="UP000054565">
    <property type="component" value="Unassembled WGS sequence"/>
</dbReference>
<sequence>MSTTTGAREATKVVLLPGQLPGYSQDESRTEASLRGNTYFLPLQLLRLWEVTLIRQCRIKFGRTQMRRRREVRISTREDSYVERNSTPVICSTSYLFILLLWFASYMSRFTLNTIVWR</sequence>
<gene>
    <name evidence="2" type="ORF">CIRG_03355</name>
</gene>
<feature type="transmembrane region" description="Helical" evidence="1">
    <location>
        <begin position="94"/>
        <end position="112"/>
    </location>
</feature>
<keyword evidence="1" id="KW-0812">Transmembrane</keyword>
<proteinExistence type="predicted"/>
<keyword evidence="1" id="KW-1133">Transmembrane helix</keyword>
<dbReference type="EMBL" id="DS028094">
    <property type="protein sequence ID" value="KMP03663.1"/>
    <property type="molecule type" value="Genomic_DNA"/>
</dbReference>
<reference evidence="3" key="1">
    <citation type="journal article" date="2010" name="Genome Res.">
        <title>Population genomic sequencing of Coccidioides fungi reveals recent hybridization and transposon control.</title>
        <authorList>
            <person name="Neafsey D.E."/>
            <person name="Barker B.M."/>
            <person name="Sharpton T.J."/>
            <person name="Stajich J.E."/>
            <person name="Park D.J."/>
            <person name="Whiston E."/>
            <person name="Hung C.-Y."/>
            <person name="McMahan C."/>
            <person name="White J."/>
            <person name="Sykes S."/>
            <person name="Heiman D."/>
            <person name="Young S."/>
            <person name="Zeng Q."/>
            <person name="Abouelleil A."/>
            <person name="Aftuck L."/>
            <person name="Bessette D."/>
            <person name="Brown A."/>
            <person name="FitzGerald M."/>
            <person name="Lui A."/>
            <person name="Macdonald J.P."/>
            <person name="Priest M."/>
            <person name="Orbach M.J."/>
            <person name="Galgiani J.N."/>
            <person name="Kirkland T.N."/>
            <person name="Cole G.T."/>
            <person name="Birren B.W."/>
            <person name="Henn M.R."/>
            <person name="Taylor J.W."/>
            <person name="Rounsley S.D."/>
        </authorList>
    </citation>
    <scope>NUCLEOTIDE SEQUENCE [LARGE SCALE GENOMIC DNA]</scope>
    <source>
        <strain evidence="3">RMSCC 2394</strain>
    </source>
</reference>
<protein>
    <submittedName>
        <fullName evidence="2">Uncharacterized protein</fullName>
    </submittedName>
</protein>
<dbReference type="AlphaFoldDB" id="A0A0J6YA58"/>
<accession>A0A0J6YA58</accession>
<evidence type="ECO:0000256" key="1">
    <source>
        <dbReference type="SAM" id="Phobius"/>
    </source>
</evidence>
<keyword evidence="1" id="KW-0472">Membrane</keyword>